<dbReference type="EMBL" id="CAFBQU010000079">
    <property type="protein sequence ID" value="CAB5068028.1"/>
    <property type="molecule type" value="Genomic_DNA"/>
</dbReference>
<proteinExistence type="predicted"/>
<dbReference type="InterPro" id="IPR050834">
    <property type="entry name" value="Glycosyltransf_2"/>
</dbReference>
<protein>
    <submittedName>
        <fullName evidence="2">Unannotated protein</fullName>
    </submittedName>
</protein>
<dbReference type="AlphaFoldDB" id="A0A6J7UU86"/>
<dbReference type="PANTHER" id="PTHR43685">
    <property type="entry name" value="GLYCOSYLTRANSFERASE"/>
    <property type="match status" value="1"/>
</dbReference>
<sequence>MGPLISVVTPVYNPKQRDLEECIASVLAQTYSNWELLLVDDKSPDANARKVMERAAAIDDRIRVAYRAENGGIVAASNDGLAMATGEFVALLDNDDVLEPDALAEVVAKFESDPLIDYVYTDETLMTADGKIIERFFKPDWSPERFRSQMYVCHLSVIRRSLMEEVGGFRKGYDGSQDYDLILRVTEKARRVGHVRKLLYHWRMATGSVSNDAFAKPYAYDAAVLALQDHCERVGIRGEVQRLEKYPGNYHVVRELRGAPTVSVLMPHVGAVGNVYGLVREHFAESVESLRSASTYAHIEYVESPIDTRSRAVVLNELARKATGEYLFFASEALEVETPEWCEELLRLAQEPDVGVVTAMAYSSAECLMHEGFILRGSYLQRSHANIAKYNRGQRAILETMHEISAVDATCAMVSRELFNEVGGLDESLAAPWDMVDFSLRLREKGLHNVVNPRAVFYEYSVPGGIAERLRLRVPRAFREKWAAVFQDDPYRAHGPLKQHPDTERPFWRAQRLRDYAK</sequence>
<dbReference type="CDD" id="cd04184">
    <property type="entry name" value="GT2_RfbC_Mx_like"/>
    <property type="match status" value="1"/>
</dbReference>
<feature type="domain" description="Glycosyltransferase 2-like" evidence="1">
    <location>
        <begin position="6"/>
        <end position="166"/>
    </location>
</feature>
<name>A0A6J7UU86_9ZZZZ</name>
<dbReference type="PANTHER" id="PTHR43685:SF2">
    <property type="entry name" value="GLYCOSYLTRANSFERASE 2-LIKE DOMAIN-CONTAINING PROTEIN"/>
    <property type="match status" value="1"/>
</dbReference>
<evidence type="ECO:0000259" key="1">
    <source>
        <dbReference type="Pfam" id="PF00535"/>
    </source>
</evidence>
<dbReference type="InterPro" id="IPR001173">
    <property type="entry name" value="Glyco_trans_2-like"/>
</dbReference>
<dbReference type="SUPFAM" id="SSF53448">
    <property type="entry name" value="Nucleotide-diphospho-sugar transferases"/>
    <property type="match status" value="2"/>
</dbReference>
<accession>A0A6J7UU86</accession>
<dbReference type="Pfam" id="PF00535">
    <property type="entry name" value="Glycos_transf_2"/>
    <property type="match status" value="1"/>
</dbReference>
<gene>
    <name evidence="2" type="ORF">UFOPK4347_01657</name>
</gene>
<dbReference type="Gene3D" id="3.90.550.10">
    <property type="entry name" value="Spore Coat Polysaccharide Biosynthesis Protein SpsA, Chain A"/>
    <property type="match status" value="2"/>
</dbReference>
<evidence type="ECO:0000313" key="2">
    <source>
        <dbReference type="EMBL" id="CAB5068028.1"/>
    </source>
</evidence>
<organism evidence="2">
    <name type="scientific">freshwater metagenome</name>
    <dbReference type="NCBI Taxonomy" id="449393"/>
    <lineage>
        <taxon>unclassified sequences</taxon>
        <taxon>metagenomes</taxon>
        <taxon>ecological metagenomes</taxon>
    </lineage>
</organism>
<reference evidence="2" key="1">
    <citation type="submission" date="2020-05" db="EMBL/GenBank/DDBJ databases">
        <authorList>
            <person name="Chiriac C."/>
            <person name="Salcher M."/>
            <person name="Ghai R."/>
            <person name="Kavagutti S V."/>
        </authorList>
    </citation>
    <scope>NUCLEOTIDE SEQUENCE</scope>
</reference>
<dbReference type="InterPro" id="IPR029044">
    <property type="entry name" value="Nucleotide-diphossugar_trans"/>
</dbReference>